<dbReference type="Proteomes" id="UP001243330">
    <property type="component" value="Unassembled WGS sequence"/>
</dbReference>
<dbReference type="InterPro" id="IPR021514">
    <property type="entry name" value="DUF3176"/>
</dbReference>
<evidence type="ECO:0000313" key="3">
    <source>
        <dbReference type="EMBL" id="KAK1839383.1"/>
    </source>
</evidence>
<feature type="transmembrane region" description="Helical" evidence="2">
    <location>
        <begin position="156"/>
        <end position="177"/>
    </location>
</feature>
<evidence type="ECO:0000256" key="1">
    <source>
        <dbReference type="SAM" id="MobiDB-lite"/>
    </source>
</evidence>
<comment type="caution">
    <text evidence="3">The sequence shown here is derived from an EMBL/GenBank/DDBJ whole genome shotgun (WGS) entry which is preliminary data.</text>
</comment>
<name>A0AAD9A1G1_9PEZI</name>
<dbReference type="PANTHER" id="PTHR35394:SF5">
    <property type="entry name" value="DUF3176 DOMAIN-CONTAINING PROTEIN"/>
    <property type="match status" value="1"/>
</dbReference>
<feature type="region of interest" description="Disordered" evidence="1">
    <location>
        <begin position="84"/>
        <end position="103"/>
    </location>
</feature>
<proteinExistence type="predicted"/>
<keyword evidence="4" id="KW-1185">Reference proteome</keyword>
<keyword evidence="2" id="KW-1133">Transmembrane helix</keyword>
<reference evidence="3" key="1">
    <citation type="submission" date="2023-01" db="EMBL/GenBank/DDBJ databases">
        <title>Colletotrichum chrysophilum M932 genome sequence.</title>
        <authorList>
            <person name="Baroncelli R."/>
        </authorList>
    </citation>
    <scope>NUCLEOTIDE SEQUENCE</scope>
    <source>
        <strain evidence="3">M932</strain>
    </source>
</reference>
<keyword evidence="2" id="KW-0472">Membrane</keyword>
<dbReference type="AlphaFoldDB" id="A0AAD9A1G1"/>
<evidence type="ECO:0000313" key="4">
    <source>
        <dbReference type="Proteomes" id="UP001243330"/>
    </source>
</evidence>
<organism evidence="3 4">
    <name type="scientific">Colletotrichum chrysophilum</name>
    <dbReference type="NCBI Taxonomy" id="1836956"/>
    <lineage>
        <taxon>Eukaryota</taxon>
        <taxon>Fungi</taxon>
        <taxon>Dikarya</taxon>
        <taxon>Ascomycota</taxon>
        <taxon>Pezizomycotina</taxon>
        <taxon>Sordariomycetes</taxon>
        <taxon>Hypocreomycetidae</taxon>
        <taxon>Glomerellales</taxon>
        <taxon>Glomerellaceae</taxon>
        <taxon>Colletotrichum</taxon>
        <taxon>Colletotrichum gloeosporioides species complex</taxon>
    </lineage>
</organism>
<sequence>MWHIKGRDLQYSRRQRKAAHADWEPMTTMEYEGIARNPAQRIARKPVPTHNTEAANEPLLDTAIQRDSVHEDSDAAINNAHGLELRESGSSSHEPKGAGAEPRRSTRSLSILKDWWQEILWCIISLVAFVALVLVLKEFNQKPLPRWPSGITLNTIIAALSTIARTAFLIPVSEGLSQSKWSWFKKKPRPLTDFDMFDQASRGPWGSLGLLVRTKGWIVGILSALLLTSAIATSTLTQFTVTYPSRNVTITSEGSAAAWRTPYYFWETAHQNSIIKRVMSHTEVSSGDIEWPNGGSGNISYLTSPLDAGNKYIFGGTGAAGIRTLLNDSLPSLTVDVGSNSNKDGSAMLLQGIRDAGNWQDAVDGMARNIAMGLTNSLLGANSNVIGEALQSEVYVDVHWPWLALLAAQTLFSIIFLVLVVVETATSDIAVVKSSTLPAIFAINAREKAEMESRFQGGESAVDKDDHRLVPSGIGGELRKTGGKWLLAGK</sequence>
<keyword evidence="2" id="KW-0812">Transmembrane</keyword>
<feature type="transmembrane region" description="Helical" evidence="2">
    <location>
        <begin position="400"/>
        <end position="422"/>
    </location>
</feature>
<dbReference type="PANTHER" id="PTHR35394">
    <property type="entry name" value="DUF3176 DOMAIN-CONTAINING PROTEIN"/>
    <property type="match status" value="1"/>
</dbReference>
<feature type="transmembrane region" description="Helical" evidence="2">
    <location>
        <begin position="115"/>
        <end position="136"/>
    </location>
</feature>
<dbReference type="EMBL" id="JAQOWY010000681">
    <property type="protein sequence ID" value="KAK1839383.1"/>
    <property type="molecule type" value="Genomic_DNA"/>
</dbReference>
<accession>A0AAD9A1G1</accession>
<feature type="region of interest" description="Disordered" evidence="1">
    <location>
        <begin position="35"/>
        <end position="60"/>
    </location>
</feature>
<protein>
    <submittedName>
        <fullName evidence="3">Uncharacterized protein</fullName>
    </submittedName>
</protein>
<feature type="transmembrane region" description="Helical" evidence="2">
    <location>
        <begin position="217"/>
        <end position="236"/>
    </location>
</feature>
<dbReference type="Pfam" id="PF11374">
    <property type="entry name" value="DUF3176"/>
    <property type="match status" value="1"/>
</dbReference>
<evidence type="ECO:0000256" key="2">
    <source>
        <dbReference type="SAM" id="Phobius"/>
    </source>
</evidence>
<gene>
    <name evidence="3" type="ORF">CCHR01_17995</name>
</gene>